<accession>A0ABT7WMW8</accession>
<evidence type="ECO:0000313" key="2">
    <source>
        <dbReference type="EMBL" id="MDN0014009.1"/>
    </source>
</evidence>
<evidence type="ECO:0000256" key="1">
    <source>
        <dbReference type="SAM" id="Phobius"/>
    </source>
</evidence>
<protein>
    <recommendedName>
        <fullName evidence="4">DUF304 domain-containing protein</fullName>
    </recommendedName>
</protein>
<feature type="transmembrane region" description="Helical" evidence="1">
    <location>
        <begin position="72"/>
        <end position="92"/>
    </location>
</feature>
<keyword evidence="3" id="KW-1185">Reference proteome</keyword>
<evidence type="ECO:0000313" key="3">
    <source>
        <dbReference type="Proteomes" id="UP001168524"/>
    </source>
</evidence>
<keyword evidence="1" id="KW-0472">Membrane</keyword>
<evidence type="ECO:0008006" key="4">
    <source>
        <dbReference type="Google" id="ProtNLM"/>
    </source>
</evidence>
<name>A0ABT7WMW8_9GAMM</name>
<keyword evidence="1" id="KW-1133">Transmembrane helix</keyword>
<dbReference type="Proteomes" id="UP001168524">
    <property type="component" value="Unassembled WGS sequence"/>
</dbReference>
<dbReference type="EMBL" id="JAUDZE010000002">
    <property type="protein sequence ID" value="MDN0014009.1"/>
    <property type="molecule type" value="Genomic_DNA"/>
</dbReference>
<organism evidence="2 3">
    <name type="scientific">Acinetobacter thutiue</name>
    <dbReference type="NCBI Taxonomy" id="2998078"/>
    <lineage>
        <taxon>Bacteria</taxon>
        <taxon>Pseudomonadati</taxon>
        <taxon>Pseudomonadota</taxon>
        <taxon>Gammaproteobacteria</taxon>
        <taxon>Moraxellales</taxon>
        <taxon>Moraxellaceae</taxon>
        <taxon>Acinetobacter</taxon>
    </lineage>
</organism>
<dbReference type="RefSeq" id="WP_267980249.1">
    <property type="nucleotide sequence ID" value="NZ_JAPQKF010000002.1"/>
</dbReference>
<sequence length="217" mass="24728">MKCPNCQTEVANDNINIQSDMGKCQACNHLFRVSEHFDRPAFAFDLNQPPKGTWYKNNMQEIKLGATLRSPIAFFLVPFMLIWSGGSLGGIYGTQIAKQQFSLLQSLFGIPFLLGTLFFGFITLMATFGKVELTIDRQGGRVFTGIGKLGKSRSFQWHEVTRIRESYVSNSSNRQQGQIFIDAAQPIRFGLGLSQERHYYLFHALKKIQSQYKPERR</sequence>
<feature type="transmembrane region" description="Helical" evidence="1">
    <location>
        <begin position="104"/>
        <end position="128"/>
    </location>
</feature>
<reference evidence="2" key="1">
    <citation type="submission" date="2023-06" db="EMBL/GenBank/DDBJ databases">
        <title>Two novel species of Acinetobacter isolated from motorbike repairing workshop in Vietnam.</title>
        <authorList>
            <person name="Le N.T.T."/>
        </authorList>
    </citation>
    <scope>NUCLEOTIDE SEQUENCE</scope>
    <source>
        <strain evidence="2">VNH17</strain>
    </source>
</reference>
<gene>
    <name evidence="2" type="ORF">QTA56_07125</name>
</gene>
<keyword evidence="1" id="KW-0812">Transmembrane</keyword>
<comment type="caution">
    <text evidence="2">The sequence shown here is derived from an EMBL/GenBank/DDBJ whole genome shotgun (WGS) entry which is preliminary data.</text>
</comment>
<proteinExistence type="predicted"/>